<feature type="region of interest" description="Disordered" evidence="1">
    <location>
        <begin position="1"/>
        <end position="24"/>
    </location>
</feature>
<keyword evidence="2" id="KW-0812">Transmembrane</keyword>
<organism evidence="3 4">
    <name type="scientific">Koribacter versatilis (strain Ellin345)</name>
    <dbReference type="NCBI Taxonomy" id="204669"/>
    <lineage>
        <taxon>Bacteria</taxon>
        <taxon>Pseudomonadati</taxon>
        <taxon>Acidobacteriota</taxon>
        <taxon>Terriglobia</taxon>
        <taxon>Terriglobales</taxon>
        <taxon>Candidatus Korobacteraceae</taxon>
        <taxon>Candidatus Korobacter</taxon>
    </lineage>
</organism>
<sequence>MATNPRIPEHPEERRGPRLVPKAEPPTSAFPGVVLAIITALLLLAAVMYFMPRAPKSGEAISSTAAQPGPEDIQLSGLHMTEAPNGGALNFDGNVVNNGNEVINGLMAAVTFTLADGRTAVVNAPVMLVDIKAGAKNTDATTGDTKSPVNEPLKAGEQRTARITVDAVPQGWNHQMPEVRVVTTTGTTK</sequence>
<keyword evidence="4" id="KW-1185">Reference proteome</keyword>
<accession>Q1IH95</accession>
<feature type="compositionally biased region" description="Basic and acidic residues" evidence="1">
    <location>
        <begin position="7"/>
        <end position="16"/>
    </location>
</feature>
<protein>
    <recommendedName>
        <fullName evidence="5">DUF2393 domain-containing protein</fullName>
    </recommendedName>
</protein>
<keyword evidence="2" id="KW-0472">Membrane</keyword>
<dbReference type="EnsemblBacteria" id="ABF43755">
    <property type="protein sequence ID" value="ABF43755"/>
    <property type="gene ID" value="Acid345_4756"/>
</dbReference>
<name>Q1IH95_KORVE</name>
<dbReference type="Proteomes" id="UP000002432">
    <property type="component" value="Chromosome"/>
</dbReference>
<evidence type="ECO:0000313" key="4">
    <source>
        <dbReference type="Proteomes" id="UP000002432"/>
    </source>
</evidence>
<dbReference type="OrthoDB" id="120211at2"/>
<feature type="region of interest" description="Disordered" evidence="1">
    <location>
        <begin position="138"/>
        <end position="157"/>
    </location>
</feature>
<reference evidence="3 4" key="1">
    <citation type="journal article" date="2009" name="Appl. Environ. Microbiol.">
        <title>Three genomes from the phylum Acidobacteria provide insight into the lifestyles of these microorganisms in soils.</title>
        <authorList>
            <person name="Ward N.L."/>
            <person name="Challacombe J.F."/>
            <person name="Janssen P.H."/>
            <person name="Henrissat B."/>
            <person name="Coutinho P.M."/>
            <person name="Wu M."/>
            <person name="Xie G."/>
            <person name="Haft D.H."/>
            <person name="Sait M."/>
            <person name="Badger J."/>
            <person name="Barabote R.D."/>
            <person name="Bradley B."/>
            <person name="Brettin T.S."/>
            <person name="Brinkac L.M."/>
            <person name="Bruce D."/>
            <person name="Creasy T."/>
            <person name="Daugherty S.C."/>
            <person name="Davidsen T.M."/>
            <person name="DeBoy R.T."/>
            <person name="Detter J.C."/>
            <person name="Dodson R.J."/>
            <person name="Durkin A.S."/>
            <person name="Ganapathy A."/>
            <person name="Gwinn-Giglio M."/>
            <person name="Han C.S."/>
            <person name="Khouri H."/>
            <person name="Kiss H."/>
            <person name="Kothari S.P."/>
            <person name="Madupu R."/>
            <person name="Nelson K.E."/>
            <person name="Nelson W.C."/>
            <person name="Paulsen I."/>
            <person name="Penn K."/>
            <person name="Ren Q."/>
            <person name="Rosovitz M.J."/>
            <person name="Selengut J.D."/>
            <person name="Shrivastava S."/>
            <person name="Sullivan S.A."/>
            <person name="Tapia R."/>
            <person name="Thompson L.S."/>
            <person name="Watkins K.L."/>
            <person name="Yang Q."/>
            <person name="Yu C."/>
            <person name="Zafar N."/>
            <person name="Zhou L."/>
            <person name="Kuske C.R."/>
        </authorList>
    </citation>
    <scope>NUCLEOTIDE SEQUENCE [LARGE SCALE GENOMIC DNA]</scope>
    <source>
        <strain evidence="3 4">Ellin345</strain>
    </source>
</reference>
<evidence type="ECO:0000256" key="1">
    <source>
        <dbReference type="SAM" id="MobiDB-lite"/>
    </source>
</evidence>
<dbReference type="KEGG" id="aba:Acid345_4756"/>
<dbReference type="EMBL" id="CP000360">
    <property type="protein sequence ID" value="ABF43755.1"/>
    <property type="molecule type" value="Genomic_DNA"/>
</dbReference>
<evidence type="ECO:0008006" key="5">
    <source>
        <dbReference type="Google" id="ProtNLM"/>
    </source>
</evidence>
<feature type="transmembrane region" description="Helical" evidence="2">
    <location>
        <begin position="29"/>
        <end position="51"/>
    </location>
</feature>
<dbReference type="HOGENOM" id="CLU_1432826_0_0_0"/>
<dbReference type="STRING" id="204669.Acid345_4756"/>
<feature type="compositionally biased region" description="Polar residues" evidence="1">
    <location>
        <begin position="138"/>
        <end position="148"/>
    </location>
</feature>
<gene>
    <name evidence="3" type="ordered locus">Acid345_4756</name>
</gene>
<evidence type="ECO:0000256" key="2">
    <source>
        <dbReference type="SAM" id="Phobius"/>
    </source>
</evidence>
<dbReference type="RefSeq" id="WP_011525551.1">
    <property type="nucleotide sequence ID" value="NC_008009.1"/>
</dbReference>
<dbReference type="AlphaFoldDB" id="Q1IH95"/>
<proteinExistence type="predicted"/>
<keyword evidence="2" id="KW-1133">Transmembrane helix</keyword>
<evidence type="ECO:0000313" key="3">
    <source>
        <dbReference type="EMBL" id="ABF43755.1"/>
    </source>
</evidence>